<keyword evidence="4" id="KW-0809">Transit peptide</keyword>
<accession>A0AAI9STU9</accession>
<dbReference type="Pfam" id="PF13460">
    <property type="entry name" value="NAD_binding_10"/>
    <property type="match status" value="1"/>
</dbReference>
<reference evidence="8" key="1">
    <citation type="journal article" date="2022" name="DNA Res.">
        <title>Genome analysis of five recently described species of the CUG-Ser clade uncovers Candida theae as a new hybrid lineage with pathogenic potential in the Candida parapsilosis species complex.</title>
        <authorList>
            <person name="Mixao V."/>
            <person name="Del Olmo V."/>
            <person name="Hegedusova E."/>
            <person name="Saus E."/>
            <person name="Pryszcz L."/>
            <person name="Cillingova A."/>
            <person name="Nosek J."/>
            <person name="Gabaldon T."/>
        </authorList>
    </citation>
    <scope>NUCLEOTIDE SEQUENCE</scope>
    <source>
        <strain evidence="8">CBS 10844</strain>
    </source>
</reference>
<evidence type="ECO:0000256" key="5">
    <source>
        <dbReference type="ARBA" id="ARBA00023128"/>
    </source>
</evidence>
<comment type="caution">
    <text evidence="8">The sequence shown here is derived from an EMBL/GenBank/DDBJ whole genome shotgun (WGS) entry which is preliminary data.</text>
</comment>
<evidence type="ECO:0000256" key="3">
    <source>
        <dbReference type="ARBA" id="ARBA00022787"/>
    </source>
</evidence>
<feature type="domain" description="NAD(P)-binding" evidence="7">
    <location>
        <begin position="8"/>
        <end position="160"/>
    </location>
</feature>
<dbReference type="InterPro" id="IPR016040">
    <property type="entry name" value="NAD(P)-bd_dom"/>
</dbReference>
<dbReference type="GeneID" id="73382199"/>
<keyword evidence="9" id="KW-1185">Reference proteome</keyword>
<name>A0AAI9STU9_9ASCO</name>
<dbReference type="GO" id="GO:0051170">
    <property type="term" value="P:import into nucleus"/>
    <property type="evidence" value="ECO:0007669"/>
    <property type="project" value="TreeGrafter"/>
</dbReference>
<dbReference type="RefSeq" id="XP_049178450.1">
    <property type="nucleotide sequence ID" value="XM_049326040.1"/>
</dbReference>
<evidence type="ECO:0000259" key="7">
    <source>
        <dbReference type="Pfam" id="PF13460"/>
    </source>
</evidence>
<keyword evidence="6" id="KW-0472">Membrane</keyword>
<evidence type="ECO:0000256" key="1">
    <source>
        <dbReference type="ARBA" id="ARBA00004450"/>
    </source>
</evidence>
<evidence type="ECO:0000313" key="9">
    <source>
        <dbReference type="Proteomes" id="UP001202479"/>
    </source>
</evidence>
<proteinExistence type="inferred from homology"/>
<keyword evidence="5" id="KW-0496">Mitochondrion</keyword>
<evidence type="ECO:0000313" key="8">
    <source>
        <dbReference type="EMBL" id="KAI3402703.2"/>
    </source>
</evidence>
<dbReference type="AlphaFoldDB" id="A0AAI9STU9"/>
<evidence type="ECO:0000256" key="4">
    <source>
        <dbReference type="ARBA" id="ARBA00022946"/>
    </source>
</evidence>
<keyword evidence="3" id="KW-1000">Mitochondrion outer membrane</keyword>
<sequence length="231" mass="24860">MSGLFILGSTGLVGSQTVKYGLESKEFDKVVTVTRSLPDFATDSKVDSIVESDTSKWSDIIHNIKPSPLAFISAFGTTRAKAGSAEKFKEIDYGINYESAKAAKANGAKVCVLVSAYGASATSLFLYMKTKGELEDAIIDLKFDYTIILKPGVLIGERKEDHGLGNSLAMKVGKWVQGTWLSPLVQPIDASDVGRLAIDFAERGLKGDLKESVLKVGAPEMIKLAENFKSV</sequence>
<dbReference type="GO" id="GO:0005741">
    <property type="term" value="C:mitochondrial outer membrane"/>
    <property type="evidence" value="ECO:0007669"/>
    <property type="project" value="UniProtKB-SubCell"/>
</dbReference>
<dbReference type="EMBL" id="JAHUZD010000142">
    <property type="protein sequence ID" value="KAI3402703.2"/>
    <property type="molecule type" value="Genomic_DNA"/>
</dbReference>
<evidence type="ECO:0000256" key="6">
    <source>
        <dbReference type="ARBA" id="ARBA00023136"/>
    </source>
</evidence>
<dbReference type="Proteomes" id="UP001202479">
    <property type="component" value="Unassembled WGS sequence"/>
</dbReference>
<dbReference type="InterPro" id="IPR036291">
    <property type="entry name" value="NAD(P)-bd_dom_sf"/>
</dbReference>
<dbReference type="PANTHER" id="PTHR14097:SF7">
    <property type="entry name" value="OXIDOREDUCTASE HTATIP2"/>
    <property type="match status" value="1"/>
</dbReference>
<dbReference type="PANTHER" id="PTHR14097">
    <property type="entry name" value="OXIDOREDUCTASE HTATIP2"/>
    <property type="match status" value="1"/>
</dbReference>
<dbReference type="SUPFAM" id="SSF51735">
    <property type="entry name" value="NAD(P)-binding Rossmann-fold domains"/>
    <property type="match status" value="1"/>
</dbReference>
<dbReference type="Gene3D" id="3.40.50.720">
    <property type="entry name" value="NAD(P)-binding Rossmann-like Domain"/>
    <property type="match status" value="1"/>
</dbReference>
<organism evidence="8 9">
    <name type="scientific">Candida oxycetoniae</name>
    <dbReference type="NCBI Taxonomy" id="497107"/>
    <lineage>
        <taxon>Eukaryota</taxon>
        <taxon>Fungi</taxon>
        <taxon>Dikarya</taxon>
        <taxon>Ascomycota</taxon>
        <taxon>Saccharomycotina</taxon>
        <taxon>Pichiomycetes</taxon>
        <taxon>Debaryomycetaceae</taxon>
        <taxon>Candida/Lodderomyces clade</taxon>
        <taxon>Candida</taxon>
    </lineage>
</organism>
<comment type="subcellular location">
    <subcellularLocation>
        <location evidence="1">Mitochondrion outer membrane</location>
        <topology evidence="1">Peripheral membrane protein</topology>
    </subcellularLocation>
</comment>
<protein>
    <submittedName>
        <fullName evidence="8">FMP52</fullName>
    </submittedName>
</protein>
<dbReference type="FunFam" id="3.40.50.720:FF:000366">
    <property type="entry name" value="Protein FMP52, mitochondrial"/>
    <property type="match status" value="1"/>
</dbReference>
<gene>
    <name evidence="8" type="ORF">KGF56_004584</name>
</gene>
<comment type="similarity">
    <text evidence="2">Belongs to the FMP52 family.</text>
</comment>
<evidence type="ECO:0000256" key="2">
    <source>
        <dbReference type="ARBA" id="ARBA00006617"/>
    </source>
</evidence>